<dbReference type="FunFam" id="2.60.40.10:FF:000133">
    <property type="entry name" value="Neogenin isoform 1"/>
    <property type="match status" value="1"/>
</dbReference>
<dbReference type="PANTHER" id="PTHR23197">
    <property type="entry name" value="TARSH-RELATED FIBRONECTIN DOMAIN-CONTAINING"/>
    <property type="match status" value="1"/>
</dbReference>
<evidence type="ECO:0000313" key="2">
    <source>
        <dbReference type="EMBL" id="KFM65191.1"/>
    </source>
</evidence>
<feature type="domain" description="Fibronectin type-III" evidence="1">
    <location>
        <begin position="3"/>
        <end position="100"/>
    </location>
</feature>
<protein>
    <submittedName>
        <fullName evidence="2">Neogenin</fullName>
    </submittedName>
</protein>
<dbReference type="AlphaFoldDB" id="A0A087TJA2"/>
<dbReference type="PANTHER" id="PTHR23197:SF8">
    <property type="entry name" value="FIBRONECTIN TYPE III DOMAIN-CONTAINING PROTEIN 1"/>
    <property type="match status" value="1"/>
</dbReference>
<dbReference type="SUPFAM" id="SSF49265">
    <property type="entry name" value="Fibronectin type III"/>
    <property type="match status" value="1"/>
</dbReference>
<dbReference type="OrthoDB" id="114660at2759"/>
<evidence type="ECO:0000313" key="3">
    <source>
        <dbReference type="Proteomes" id="UP000054359"/>
    </source>
</evidence>
<dbReference type="InterPro" id="IPR003961">
    <property type="entry name" value="FN3_dom"/>
</dbReference>
<dbReference type="Gene3D" id="2.60.40.10">
    <property type="entry name" value="Immunoglobulins"/>
    <property type="match status" value="2"/>
</dbReference>
<dbReference type="EMBL" id="KK115470">
    <property type="protein sequence ID" value="KFM65191.1"/>
    <property type="molecule type" value="Genomic_DNA"/>
</dbReference>
<dbReference type="Pfam" id="PF00041">
    <property type="entry name" value="fn3"/>
    <property type="match status" value="2"/>
</dbReference>
<dbReference type="PROSITE" id="PS50853">
    <property type="entry name" value="FN3"/>
    <property type="match status" value="2"/>
</dbReference>
<feature type="domain" description="Fibronectin type-III" evidence="1">
    <location>
        <begin position="105"/>
        <end position="147"/>
    </location>
</feature>
<sequence length="147" mass="16806">MLPPVGLKAIVLSSSTVVLYWTDTTLSRNQLVTDNRYYVVRYAPYTYSSMPRYHTRNFTDLNCMLDDLFPNTQYEFAVKVVKGRRESTWSMSVINTTQEAAPSSPPRDLTVVASEDDSSQVNLHWQPPKQPNGHITGYVIFYTTDKT</sequence>
<dbReference type="CDD" id="cd00063">
    <property type="entry name" value="FN3"/>
    <property type="match status" value="2"/>
</dbReference>
<keyword evidence="3" id="KW-1185">Reference proteome</keyword>
<evidence type="ECO:0000259" key="1">
    <source>
        <dbReference type="PROSITE" id="PS50853"/>
    </source>
</evidence>
<dbReference type="STRING" id="407821.A0A087TJA2"/>
<reference evidence="2 3" key="1">
    <citation type="submission" date="2013-11" db="EMBL/GenBank/DDBJ databases">
        <title>Genome sequencing of Stegodyphus mimosarum.</title>
        <authorList>
            <person name="Bechsgaard J."/>
        </authorList>
    </citation>
    <scope>NUCLEOTIDE SEQUENCE [LARGE SCALE GENOMIC DNA]</scope>
</reference>
<dbReference type="InterPro" id="IPR013783">
    <property type="entry name" value="Ig-like_fold"/>
</dbReference>
<proteinExistence type="predicted"/>
<name>A0A087TJA2_STEMI</name>
<gene>
    <name evidence="2" type="ORF">X975_24315</name>
</gene>
<feature type="non-terminal residue" evidence="2">
    <location>
        <position position="147"/>
    </location>
</feature>
<dbReference type="OMA" id="PRHDIAN"/>
<dbReference type="InterPro" id="IPR036116">
    <property type="entry name" value="FN3_sf"/>
</dbReference>
<accession>A0A087TJA2</accession>
<organism evidence="2 3">
    <name type="scientific">Stegodyphus mimosarum</name>
    <name type="common">African social velvet spider</name>
    <dbReference type="NCBI Taxonomy" id="407821"/>
    <lineage>
        <taxon>Eukaryota</taxon>
        <taxon>Metazoa</taxon>
        <taxon>Ecdysozoa</taxon>
        <taxon>Arthropoda</taxon>
        <taxon>Chelicerata</taxon>
        <taxon>Arachnida</taxon>
        <taxon>Araneae</taxon>
        <taxon>Araneomorphae</taxon>
        <taxon>Entelegynae</taxon>
        <taxon>Eresoidea</taxon>
        <taxon>Eresidae</taxon>
        <taxon>Stegodyphus</taxon>
    </lineage>
</organism>
<dbReference type="SMART" id="SM00060">
    <property type="entry name" value="FN3"/>
    <property type="match status" value="1"/>
</dbReference>
<dbReference type="Proteomes" id="UP000054359">
    <property type="component" value="Unassembled WGS sequence"/>
</dbReference>